<protein>
    <submittedName>
        <fullName evidence="2">Uncharacterized protein</fullName>
    </submittedName>
</protein>
<dbReference type="Proteomes" id="UP000887569">
    <property type="component" value="Unplaced"/>
</dbReference>
<dbReference type="AlphaFoldDB" id="A0A915BLH8"/>
<sequence length="77" mass="8758">MACGQFIDKLVRKFERRISSGLQPAFGDVDRFVLVAPFLKPKYASAYCGRNEELNVSFFSHLEDLELGLEEKRGADM</sequence>
<dbReference type="WBParaSite" id="PgR046_g010_t01">
    <property type="protein sequence ID" value="PgR046_g010_t01"/>
    <property type="gene ID" value="PgR046_g010"/>
</dbReference>
<organism evidence="1 2">
    <name type="scientific">Parascaris univalens</name>
    <name type="common">Nematode worm</name>
    <dbReference type="NCBI Taxonomy" id="6257"/>
    <lineage>
        <taxon>Eukaryota</taxon>
        <taxon>Metazoa</taxon>
        <taxon>Ecdysozoa</taxon>
        <taxon>Nematoda</taxon>
        <taxon>Chromadorea</taxon>
        <taxon>Rhabditida</taxon>
        <taxon>Spirurina</taxon>
        <taxon>Ascaridomorpha</taxon>
        <taxon>Ascaridoidea</taxon>
        <taxon>Ascarididae</taxon>
        <taxon>Parascaris</taxon>
    </lineage>
</organism>
<reference evidence="2" key="1">
    <citation type="submission" date="2022-11" db="UniProtKB">
        <authorList>
            <consortium name="WormBaseParasite"/>
        </authorList>
    </citation>
    <scope>IDENTIFICATION</scope>
</reference>
<evidence type="ECO:0000313" key="1">
    <source>
        <dbReference type="Proteomes" id="UP000887569"/>
    </source>
</evidence>
<name>A0A915BLH8_PARUN</name>
<evidence type="ECO:0000313" key="2">
    <source>
        <dbReference type="WBParaSite" id="PgR046_g010_t01"/>
    </source>
</evidence>
<keyword evidence="1" id="KW-1185">Reference proteome</keyword>
<accession>A0A915BLH8</accession>
<proteinExistence type="predicted"/>